<protein>
    <recommendedName>
        <fullName evidence="2">Beta-ribofuranosylaminobenzene 5'-phosphate synthase</fullName>
        <shortName evidence="2">Beta-RFA-P synthase</shortName>
        <ecNumber evidence="2">2.4.2.54</ecNumber>
    </recommendedName>
</protein>
<feature type="domain" description="GHMP kinase C-terminal" evidence="4">
    <location>
        <begin position="216"/>
        <end position="291"/>
    </location>
</feature>
<dbReference type="Pfam" id="PF08544">
    <property type="entry name" value="GHMP_kinases_C"/>
    <property type="match status" value="1"/>
</dbReference>
<dbReference type="PANTHER" id="PTHR20861">
    <property type="entry name" value="HOMOSERINE/4-DIPHOSPHOCYTIDYL-2-C-METHYL-D-ERYTHRITOL KINASE"/>
    <property type="match status" value="1"/>
</dbReference>
<dbReference type="EMBL" id="CP006577">
    <property type="protein sequence ID" value="AIG99078.1"/>
    <property type="molecule type" value="Genomic_DNA"/>
</dbReference>
<gene>
    <name evidence="5" type="ORF">AFULGI_00023580</name>
</gene>
<evidence type="ECO:0000259" key="4">
    <source>
        <dbReference type="Pfam" id="PF08544"/>
    </source>
</evidence>
<evidence type="ECO:0000256" key="2">
    <source>
        <dbReference type="PIRNR" id="PIRNR004884"/>
    </source>
</evidence>
<dbReference type="NCBIfam" id="TIGR00144">
    <property type="entry name" value="beta_RFAP_syn"/>
    <property type="match status" value="1"/>
</dbReference>
<evidence type="ECO:0000313" key="6">
    <source>
        <dbReference type="Proteomes" id="UP000028501"/>
    </source>
</evidence>
<dbReference type="PANTHER" id="PTHR20861:SF6">
    <property type="entry name" value="BETA-RIBOFURANOSYLPHENOL 5'-PHOSPHATE SYNTHASE"/>
    <property type="match status" value="1"/>
</dbReference>
<dbReference type="AlphaFoldDB" id="A0A075WNG3"/>
<comment type="similarity">
    <text evidence="2">Belongs to the beta-RFA-P synthase family.</text>
</comment>
<dbReference type="GeneID" id="24795837"/>
<evidence type="ECO:0000256" key="1">
    <source>
        <dbReference type="ARBA" id="ARBA00022679"/>
    </source>
</evidence>
<evidence type="ECO:0000259" key="3">
    <source>
        <dbReference type="Pfam" id="PF00288"/>
    </source>
</evidence>
<name>A0A075WNG3_ARCFL</name>
<dbReference type="SUPFAM" id="SSF54211">
    <property type="entry name" value="Ribosomal protein S5 domain 2-like"/>
    <property type="match status" value="1"/>
</dbReference>
<comment type="catalytic activity">
    <reaction evidence="2">
        <text>5-phospho-alpha-D-ribose 1-diphosphate + 4-hydroxybenzoate + H(+) = 4-(beta-D-ribofuranosyl)phenol 5'-phosphate + CO2 + diphosphate</text>
        <dbReference type="Rhea" id="RHEA:48556"/>
        <dbReference type="ChEBI" id="CHEBI:15378"/>
        <dbReference type="ChEBI" id="CHEBI:16526"/>
        <dbReference type="ChEBI" id="CHEBI:17879"/>
        <dbReference type="ChEBI" id="CHEBI:33019"/>
        <dbReference type="ChEBI" id="CHEBI:58017"/>
        <dbReference type="ChEBI" id="CHEBI:82767"/>
        <dbReference type="EC" id="2.4.2.54"/>
    </reaction>
</comment>
<dbReference type="UniPathway" id="UPA00065"/>
<dbReference type="NCBIfam" id="NF040726">
    <property type="entry name" value="BetaRFA-P_synth"/>
    <property type="match status" value="1"/>
</dbReference>
<dbReference type="EC" id="2.4.2.54" evidence="2"/>
<dbReference type="Gene3D" id="3.30.230.10">
    <property type="match status" value="1"/>
</dbReference>
<dbReference type="HOGENOM" id="CLU_061764_0_0_2"/>
<dbReference type="RefSeq" id="WP_010879581.1">
    <property type="nucleotide sequence ID" value="NZ_CP006577.1"/>
</dbReference>
<keyword evidence="1 2" id="KW-0808">Transferase</keyword>
<dbReference type="GO" id="GO:0005524">
    <property type="term" value="F:ATP binding"/>
    <property type="evidence" value="ECO:0007669"/>
    <property type="project" value="UniProtKB-UniRule"/>
</dbReference>
<dbReference type="GO" id="GO:0043793">
    <property type="term" value="F:beta-ribofuranosylaminobenzene 5'-phosphate synthase activity"/>
    <property type="evidence" value="ECO:0007669"/>
    <property type="project" value="UniProtKB-EC"/>
</dbReference>
<sequence length="313" mass="34075">MLRLRTPSRIHITLIDLNGSIGRVDGGVGLALEEPHIEIKAKESETFVLKGEPINRERFEIAAAKMAEYCGRGAEIEVVSDYDAHVGLGSGTQISLAVGRAFSELYGLNLTTRQIAEIMGRGGTSGIGVAVFDHGGLVVDGGHSTKEKKSFLPSSASRAKPAPMIARLDFPDWNVVLAIPDLKGFFGEREVNLFQKSCPVPLEDVREICHLILMKMLPAVVEADLDEFGKALKRIQELGFKKAEVEQYGELIKGCFDLADCIGMSSTGPTVYAITDSNAGGIERSLRDYFAEKGYECRTIVTKARNRGVEIEV</sequence>
<keyword evidence="2" id="KW-0328">Glycosyltransferase</keyword>
<dbReference type="InterPro" id="IPR006204">
    <property type="entry name" value="GHMP_kinase_N_dom"/>
</dbReference>
<comment type="pathway">
    <text evidence="2">Cofactor biosynthesis; 5,6,7,8-tetrahydromethanopterin biosynthesis.</text>
</comment>
<dbReference type="Pfam" id="PF00288">
    <property type="entry name" value="GHMP_kinases_N"/>
    <property type="match status" value="1"/>
</dbReference>
<dbReference type="KEGG" id="afg:AFULGI_00023580"/>
<dbReference type="SMR" id="A0A075WNG3"/>
<dbReference type="Proteomes" id="UP000028501">
    <property type="component" value="Chromosome"/>
</dbReference>
<reference evidence="5 6" key="1">
    <citation type="submission" date="2013-07" db="EMBL/GenBank/DDBJ databases">
        <title>Genome of Archaeoglobus fulgidus.</title>
        <authorList>
            <person name="Fiebig A."/>
            <person name="Birkeland N.-K."/>
        </authorList>
    </citation>
    <scope>NUCLEOTIDE SEQUENCE [LARGE SCALE GENOMIC DNA]</scope>
    <source>
        <strain evidence="5 6">DSM 8774</strain>
    </source>
</reference>
<dbReference type="InterPro" id="IPR020568">
    <property type="entry name" value="Ribosomal_Su5_D2-typ_SF"/>
</dbReference>
<dbReference type="PIRSF" id="PIRSF004884">
    <property type="entry name" value="Sugar_kin_arch"/>
    <property type="match status" value="1"/>
</dbReference>
<feature type="domain" description="GHMP kinase N-terminal" evidence="3">
    <location>
        <begin position="62"/>
        <end position="136"/>
    </location>
</feature>
<dbReference type="InterPro" id="IPR004422">
    <property type="entry name" value="RFAP_synthase"/>
</dbReference>
<comment type="function">
    <text evidence="2">Catalyzes the condensation of 4-aminobenzoate (pABA) with 5-phospho-alpha-D-ribose 1-diphosphate (PRPP) to produce beta-ribofuranosylaminobenzene 5'-phosphate (beta-RFA-P).</text>
</comment>
<evidence type="ECO:0000313" key="5">
    <source>
        <dbReference type="EMBL" id="AIG99078.1"/>
    </source>
</evidence>
<comment type="subunit">
    <text evidence="2">Homodimer.</text>
</comment>
<proteinExistence type="inferred from homology"/>
<dbReference type="InterPro" id="IPR053442">
    <property type="entry name" value="Beta-RFA-P_synthase"/>
</dbReference>
<dbReference type="InterPro" id="IPR014721">
    <property type="entry name" value="Ribsml_uS5_D2-typ_fold_subgr"/>
</dbReference>
<organism evidence="5 6">
    <name type="scientific">Archaeoglobus fulgidus DSM 8774</name>
    <dbReference type="NCBI Taxonomy" id="1344584"/>
    <lineage>
        <taxon>Archaea</taxon>
        <taxon>Methanobacteriati</taxon>
        <taxon>Methanobacteriota</taxon>
        <taxon>Archaeoglobi</taxon>
        <taxon>Archaeoglobales</taxon>
        <taxon>Archaeoglobaceae</taxon>
        <taxon>Archaeoglobus</taxon>
    </lineage>
</organism>
<dbReference type="InterPro" id="IPR013750">
    <property type="entry name" value="GHMP_kinase_C_dom"/>
</dbReference>
<accession>A0A075WNG3</accession>